<evidence type="ECO:0000313" key="2">
    <source>
        <dbReference type="EMBL" id="OIR22968.1"/>
    </source>
</evidence>
<evidence type="ECO:0000256" key="1">
    <source>
        <dbReference type="SAM" id="Phobius"/>
    </source>
</evidence>
<protein>
    <submittedName>
        <fullName evidence="2">Uncharacterized protein</fullName>
    </submittedName>
</protein>
<organism evidence="2 3">
    <name type="scientific">Marine Group III euryarchaeote CG-Epi2</name>
    <dbReference type="NCBI Taxonomy" id="1888996"/>
    <lineage>
        <taxon>Archaea</taxon>
        <taxon>Methanobacteriati</taxon>
        <taxon>Thermoplasmatota</taxon>
        <taxon>Thermoplasmata</taxon>
        <taxon>Candidatus Thermoprofundales</taxon>
    </lineage>
</organism>
<reference evidence="2 3" key="1">
    <citation type="submission" date="2016-08" db="EMBL/GenBank/DDBJ databases">
        <title>New Insights into Marine Group III Euryarchaeota, from dark to light.</title>
        <authorList>
            <person name="Haro-Moreno J.M."/>
            <person name="Rodriguez-Valera F."/>
            <person name="Lopez-Garcia P."/>
            <person name="Moreira D."/>
            <person name="Martin-Cuadrado A.B."/>
        </authorList>
    </citation>
    <scope>NUCLEOTIDE SEQUENCE [LARGE SCALE GENOMIC DNA]</scope>
    <source>
        <strain evidence="2">CG-Epi2</strain>
    </source>
</reference>
<dbReference type="AlphaFoldDB" id="A0A1J5U3H6"/>
<name>A0A1J5U3H6_9ARCH</name>
<dbReference type="EMBL" id="MIYZ01000003">
    <property type="protein sequence ID" value="OIR22968.1"/>
    <property type="molecule type" value="Genomic_DNA"/>
</dbReference>
<accession>A0A1J5U3H6</accession>
<dbReference type="Proteomes" id="UP000183615">
    <property type="component" value="Unassembled WGS sequence"/>
</dbReference>
<proteinExistence type="predicted"/>
<keyword evidence="1" id="KW-0472">Membrane</keyword>
<keyword evidence="1" id="KW-1133">Transmembrane helix</keyword>
<gene>
    <name evidence="2" type="ORF">BET99_03180</name>
</gene>
<evidence type="ECO:0000313" key="3">
    <source>
        <dbReference type="Proteomes" id="UP000183615"/>
    </source>
</evidence>
<comment type="caution">
    <text evidence="2">The sequence shown here is derived from an EMBL/GenBank/DDBJ whole genome shotgun (WGS) entry which is preliminary data.</text>
</comment>
<keyword evidence="1" id="KW-0812">Transmembrane</keyword>
<sequence>MKDDMKDFVGYRKARTPTVSQAPVFSWGNSMESAVFILNTAIVLLGVVISISLADYTGTSDGSSVISFFGKC</sequence>
<feature type="transmembrane region" description="Helical" evidence="1">
    <location>
        <begin position="34"/>
        <end position="54"/>
    </location>
</feature>